<dbReference type="SUPFAM" id="SSF53850">
    <property type="entry name" value="Periplasmic binding protein-like II"/>
    <property type="match status" value="1"/>
</dbReference>
<dbReference type="RefSeq" id="WP_184680735.1">
    <property type="nucleotide sequence ID" value="NZ_JACHLL010000001.1"/>
</dbReference>
<evidence type="ECO:0000313" key="3">
    <source>
        <dbReference type="Proteomes" id="UP000557193"/>
    </source>
</evidence>
<comment type="caution">
    <text evidence="2">The sequence shown here is derived from an EMBL/GenBank/DDBJ whole genome shotgun (WGS) entry which is preliminary data.</text>
</comment>
<name>A0A7X0BPT0_9PSED</name>
<comment type="similarity">
    <text evidence="1">Belongs to the bacterial solute-binding protein 3 family.</text>
</comment>
<keyword evidence="3" id="KW-1185">Reference proteome</keyword>
<dbReference type="Proteomes" id="UP000557193">
    <property type="component" value="Unassembled WGS sequence"/>
</dbReference>
<proteinExistence type="inferred from homology"/>
<reference evidence="2 3" key="1">
    <citation type="submission" date="2020-08" db="EMBL/GenBank/DDBJ databases">
        <title>Functional genomics of gut bacteria from endangered species of beetles.</title>
        <authorList>
            <person name="Carlos-Shanley C."/>
        </authorList>
    </citation>
    <scope>NUCLEOTIDE SEQUENCE [LARGE SCALE GENOMIC DNA]</scope>
    <source>
        <strain evidence="2 3">S00202</strain>
    </source>
</reference>
<evidence type="ECO:0000256" key="1">
    <source>
        <dbReference type="ARBA" id="ARBA00010333"/>
    </source>
</evidence>
<gene>
    <name evidence="2" type="ORF">HNP49_000752</name>
</gene>
<evidence type="ECO:0000313" key="2">
    <source>
        <dbReference type="EMBL" id="MBB6340602.1"/>
    </source>
</evidence>
<dbReference type="EMBL" id="JACHLL010000001">
    <property type="protein sequence ID" value="MBB6340602.1"/>
    <property type="molecule type" value="Genomic_DNA"/>
</dbReference>
<dbReference type="AlphaFoldDB" id="A0A7X0BPT0"/>
<sequence length="260" mass="29829">MPSPRRCIASITGRWWMALALLGSYLAQAEEIVLASPDYWCPFTCQAGAAQEGFTVEIIRRIFAPHGISVRLHNENYSRALRHVREGRYTATASTFKDEAPDFIFPGLPVSFNRFCFYTRSEDLWDYAGPASLADRQLGVVQDYAYGSEIDGFIQANPRQVQRLSGDQVTARLIKLLRRQRLDAFVEEQNLVRYTLRQQSQLPLREAGCETTKYAYMAISPNHPRAAEYAQMFSRGMRQLRASGELEQILRSYGLRDWQR</sequence>
<dbReference type="Gene3D" id="3.40.190.10">
    <property type="entry name" value="Periplasmic binding protein-like II"/>
    <property type="match status" value="2"/>
</dbReference>
<organism evidence="2 3">
    <name type="scientific">Pseudomonas fluvialis</name>
    <dbReference type="NCBI Taxonomy" id="1793966"/>
    <lineage>
        <taxon>Bacteria</taxon>
        <taxon>Pseudomonadati</taxon>
        <taxon>Pseudomonadota</taxon>
        <taxon>Gammaproteobacteria</taxon>
        <taxon>Pseudomonadales</taxon>
        <taxon>Pseudomonadaceae</taxon>
        <taxon>Pseudomonas</taxon>
    </lineage>
</organism>
<dbReference type="PANTHER" id="PTHR35936">
    <property type="entry name" value="MEMBRANE-BOUND LYTIC MUREIN TRANSGLYCOSYLASE F"/>
    <property type="match status" value="1"/>
</dbReference>
<accession>A0A7X0BPT0</accession>
<protein>
    <submittedName>
        <fullName evidence="2">Polar amino acid transport system substrate-binding protein</fullName>
    </submittedName>
</protein>
<dbReference type="PANTHER" id="PTHR35936:SF25">
    <property type="entry name" value="ABC TRANSPORTER SUBSTRATE-BINDING PROTEIN"/>
    <property type="match status" value="1"/>
</dbReference>